<sequence>MSPTTARPETVSAEELYNVVSGAASQDPALVQRSATRLKDILETFGAFDILHEIAASRTVPLQVRQQSIIQFKNAALGHWRSRKLLSDEQRVKIRARCLTLLDEPDDMISEYNELIISKIARQDFPHNWPDLIPCLVNTINTNIDARYTNMGSGPSIHLRRSLEVLNAVLKEFAYIKMPSGIKTMGRLVEELRMVLQGHYSRIAAAFPSTLNPQSIALPRTAEDIFMAHLVLKCVVKLAVWAWHRNNDHQHLQPWVQELFQNSAVQFQALSELRIDLVIALKSSPSSPVAERSIDLLTRHVRLFGKFFRRLQQLAVNRFVALPLCSDLVLYYWSKVVQATNGPTEYIEDAHSAVFPVRFLVQAMVLFKDSLAQWAPVRKDGTSNEHALSKEFVEDAVKLLITRFIPLNPADLEGWMADPEEWVNMEEKDNEQWEFELRPCGERVLMVLAGQYPQYVTPLIANVFEQVAGQPPTDLQSVIQREALYCAIGRCAHRLKDLIPFDQWLEHDLKAQARNTNPSYPIIKRRIAWLIGKWVSEQCSSPNNRNIWEVLVHLLQDRGPGTDAVVRLTAAVALRECVDTVEFNADTFAPFLPTAVNELVRLAAEADTLESKRRVANTLNTVIQRVETRIVPLIGIVAQPLPELWLSAGEDWLFRASLLETVMKLIESAKDQSAPLISLVVPLVRDSFSPGAQLHLDEDALNLWQASLRNTTTLQSSPGEPDLVELFPLAVSVLAENLDLLGKVTHILESYFLLDAPRVLQMYANDLLSGFLKAMHQALPVNVKGMLVSLQLLFQVAPAHLWGAPLHTSGLFAHIAKVLMDDKATTMLLTEGVYVLARVAVADNGVFLNLMSATAVLQNIPESQIWEGILDQWWTRFDNMSEPRLRKLTAMGIANLVATGRPEVLERLATEICNLWLDVFGEIKEAREATTSDSAGSSLKLFWDEPPTSFFQDSEDTPEYDRRRAAYENDPVRTTLLTTFVASCLQQAEIACGGGAMLQSRYLAKVDPTVIKQIQAELARG</sequence>
<dbReference type="Pfam" id="PF03810">
    <property type="entry name" value="IBN_N"/>
    <property type="match status" value="1"/>
</dbReference>
<dbReference type="GO" id="GO:0005829">
    <property type="term" value="C:cytosol"/>
    <property type="evidence" value="ECO:0007669"/>
    <property type="project" value="TreeGrafter"/>
</dbReference>
<keyword evidence="3" id="KW-0813">Transport</keyword>
<dbReference type="SMART" id="SM00913">
    <property type="entry name" value="IBN_N"/>
    <property type="match status" value="1"/>
</dbReference>
<evidence type="ECO:0000256" key="4">
    <source>
        <dbReference type="ARBA" id="ARBA00023242"/>
    </source>
</evidence>
<evidence type="ECO:0000256" key="2">
    <source>
        <dbReference type="ARBA" id="ARBA00007991"/>
    </source>
</evidence>
<protein>
    <submittedName>
        <fullName evidence="6">ARM repeat-containing protein</fullName>
    </submittedName>
</protein>
<name>A0A8E2DME8_9APHY</name>
<proteinExistence type="inferred from homology"/>
<evidence type="ECO:0000256" key="1">
    <source>
        <dbReference type="ARBA" id="ARBA00004123"/>
    </source>
</evidence>
<dbReference type="InterPro" id="IPR001494">
    <property type="entry name" value="Importin-beta_N"/>
</dbReference>
<dbReference type="InterPro" id="IPR011989">
    <property type="entry name" value="ARM-like"/>
</dbReference>
<organism evidence="6 7">
    <name type="scientific">Obba rivulosa</name>
    <dbReference type="NCBI Taxonomy" id="1052685"/>
    <lineage>
        <taxon>Eukaryota</taxon>
        <taxon>Fungi</taxon>
        <taxon>Dikarya</taxon>
        <taxon>Basidiomycota</taxon>
        <taxon>Agaricomycotina</taxon>
        <taxon>Agaricomycetes</taxon>
        <taxon>Polyporales</taxon>
        <taxon>Gelatoporiaceae</taxon>
        <taxon>Obba</taxon>
    </lineage>
</organism>
<evidence type="ECO:0000313" key="7">
    <source>
        <dbReference type="Proteomes" id="UP000250043"/>
    </source>
</evidence>
<dbReference type="OrthoDB" id="361693at2759"/>
<dbReference type="GO" id="GO:0006606">
    <property type="term" value="P:protein import into nucleus"/>
    <property type="evidence" value="ECO:0007669"/>
    <property type="project" value="TreeGrafter"/>
</dbReference>
<feature type="domain" description="Importin N-terminal" evidence="5">
    <location>
        <begin position="34"/>
        <end position="104"/>
    </location>
</feature>
<dbReference type="InterPro" id="IPR016024">
    <property type="entry name" value="ARM-type_fold"/>
</dbReference>
<dbReference type="AlphaFoldDB" id="A0A8E2DME8"/>
<dbReference type="EMBL" id="KV722469">
    <property type="protein sequence ID" value="OCH87913.1"/>
    <property type="molecule type" value="Genomic_DNA"/>
</dbReference>
<dbReference type="Gene3D" id="1.25.10.10">
    <property type="entry name" value="Leucine-rich Repeat Variant"/>
    <property type="match status" value="1"/>
</dbReference>
<dbReference type="Proteomes" id="UP000250043">
    <property type="component" value="Unassembled WGS sequence"/>
</dbReference>
<comment type="subcellular location">
    <subcellularLocation>
        <location evidence="1">Nucleus</location>
    </subcellularLocation>
</comment>
<dbReference type="InterPro" id="IPR058669">
    <property type="entry name" value="TPR_IPO7/11-like"/>
</dbReference>
<dbReference type="PROSITE" id="PS50166">
    <property type="entry name" value="IMPORTIN_B_NT"/>
    <property type="match status" value="1"/>
</dbReference>
<comment type="similarity">
    <text evidence="2">Belongs to the importin beta family.</text>
</comment>
<dbReference type="PANTHER" id="PTHR10997">
    <property type="entry name" value="IMPORTIN-7, 8, 11"/>
    <property type="match status" value="1"/>
</dbReference>
<keyword evidence="7" id="KW-1185">Reference proteome</keyword>
<gene>
    <name evidence="6" type="ORF">OBBRIDRAFT_889483</name>
</gene>
<evidence type="ECO:0000259" key="5">
    <source>
        <dbReference type="PROSITE" id="PS50166"/>
    </source>
</evidence>
<evidence type="ECO:0000256" key="3">
    <source>
        <dbReference type="ARBA" id="ARBA00022448"/>
    </source>
</evidence>
<dbReference type="GO" id="GO:0031267">
    <property type="term" value="F:small GTPase binding"/>
    <property type="evidence" value="ECO:0007669"/>
    <property type="project" value="InterPro"/>
</dbReference>
<accession>A0A8E2DME8</accession>
<dbReference type="Pfam" id="PF25758">
    <property type="entry name" value="TPR_IPO11"/>
    <property type="match status" value="1"/>
</dbReference>
<reference evidence="6 7" key="1">
    <citation type="submission" date="2016-07" db="EMBL/GenBank/DDBJ databases">
        <title>Draft genome of the white-rot fungus Obba rivulosa 3A-2.</title>
        <authorList>
            <consortium name="DOE Joint Genome Institute"/>
            <person name="Miettinen O."/>
            <person name="Riley R."/>
            <person name="Acob R."/>
            <person name="Barry K."/>
            <person name="Cullen D."/>
            <person name="De Vries R."/>
            <person name="Hainaut M."/>
            <person name="Hatakka A."/>
            <person name="Henrissat B."/>
            <person name="Hilden K."/>
            <person name="Kuo R."/>
            <person name="Labutti K."/>
            <person name="Lipzen A."/>
            <person name="Makela M.R."/>
            <person name="Sandor L."/>
            <person name="Spatafora J.W."/>
            <person name="Grigoriev I.V."/>
            <person name="Hibbett D.S."/>
        </authorList>
    </citation>
    <scope>NUCLEOTIDE SEQUENCE [LARGE SCALE GENOMIC DNA]</scope>
    <source>
        <strain evidence="6 7">3A-2</strain>
    </source>
</reference>
<dbReference type="SUPFAM" id="SSF48371">
    <property type="entry name" value="ARM repeat"/>
    <property type="match status" value="1"/>
</dbReference>
<keyword evidence="4" id="KW-0539">Nucleus</keyword>
<evidence type="ECO:0000313" key="6">
    <source>
        <dbReference type="EMBL" id="OCH87913.1"/>
    </source>
</evidence>
<dbReference type="PANTHER" id="PTHR10997:SF7">
    <property type="entry name" value="IMPORTIN-11"/>
    <property type="match status" value="1"/>
</dbReference>
<dbReference type="GO" id="GO:0005635">
    <property type="term" value="C:nuclear envelope"/>
    <property type="evidence" value="ECO:0007669"/>
    <property type="project" value="TreeGrafter"/>
</dbReference>